<dbReference type="OrthoDB" id="3777408at2759"/>
<protein>
    <submittedName>
        <fullName evidence="1">Uncharacterized protein</fullName>
    </submittedName>
</protein>
<comment type="caution">
    <text evidence="1">The sequence shown here is derived from an EMBL/GenBank/DDBJ whole genome shotgun (WGS) entry which is preliminary data.</text>
</comment>
<accession>A0A1Y1YWS3</accession>
<evidence type="ECO:0000313" key="1">
    <source>
        <dbReference type="EMBL" id="ORY02471.1"/>
    </source>
</evidence>
<feature type="non-terminal residue" evidence="1">
    <location>
        <position position="76"/>
    </location>
</feature>
<sequence length="76" mass="8139">PIVPPPEPTCTKNVMKMPSVDIDCTFYAHTKTRTAYTDCGSCALATKMLGLGLPCQTITTVPGVTYETVTACKTRP</sequence>
<organism evidence="1 2">
    <name type="scientific">Clohesyomyces aquaticus</name>
    <dbReference type="NCBI Taxonomy" id="1231657"/>
    <lineage>
        <taxon>Eukaryota</taxon>
        <taxon>Fungi</taxon>
        <taxon>Dikarya</taxon>
        <taxon>Ascomycota</taxon>
        <taxon>Pezizomycotina</taxon>
        <taxon>Dothideomycetes</taxon>
        <taxon>Pleosporomycetidae</taxon>
        <taxon>Pleosporales</taxon>
        <taxon>Lindgomycetaceae</taxon>
        <taxon>Clohesyomyces</taxon>
    </lineage>
</organism>
<keyword evidence="2" id="KW-1185">Reference proteome</keyword>
<dbReference type="AlphaFoldDB" id="A0A1Y1YWS3"/>
<dbReference type="EMBL" id="MCFA01000157">
    <property type="protein sequence ID" value="ORY02471.1"/>
    <property type="molecule type" value="Genomic_DNA"/>
</dbReference>
<evidence type="ECO:0000313" key="2">
    <source>
        <dbReference type="Proteomes" id="UP000193144"/>
    </source>
</evidence>
<gene>
    <name evidence="1" type="ORF">BCR34DRAFT_451701</name>
</gene>
<feature type="non-terminal residue" evidence="1">
    <location>
        <position position="1"/>
    </location>
</feature>
<proteinExistence type="predicted"/>
<dbReference type="Proteomes" id="UP000193144">
    <property type="component" value="Unassembled WGS sequence"/>
</dbReference>
<name>A0A1Y1YWS3_9PLEO</name>
<reference evidence="1 2" key="1">
    <citation type="submission" date="2016-07" db="EMBL/GenBank/DDBJ databases">
        <title>Pervasive Adenine N6-methylation of Active Genes in Fungi.</title>
        <authorList>
            <consortium name="DOE Joint Genome Institute"/>
            <person name="Mondo S.J."/>
            <person name="Dannebaum R.O."/>
            <person name="Kuo R.C."/>
            <person name="Labutti K."/>
            <person name="Haridas S."/>
            <person name="Kuo A."/>
            <person name="Salamov A."/>
            <person name="Ahrendt S.R."/>
            <person name="Lipzen A."/>
            <person name="Sullivan W."/>
            <person name="Andreopoulos W.B."/>
            <person name="Clum A."/>
            <person name="Lindquist E."/>
            <person name="Daum C."/>
            <person name="Ramamoorthy G.K."/>
            <person name="Gryganskyi A."/>
            <person name="Culley D."/>
            <person name="Magnuson J.K."/>
            <person name="James T.Y."/>
            <person name="O'Malley M.A."/>
            <person name="Stajich J.E."/>
            <person name="Spatafora J.W."/>
            <person name="Visel A."/>
            <person name="Grigoriev I.V."/>
        </authorList>
    </citation>
    <scope>NUCLEOTIDE SEQUENCE [LARGE SCALE GENOMIC DNA]</scope>
    <source>
        <strain evidence="1 2">CBS 115471</strain>
    </source>
</reference>